<dbReference type="SUPFAM" id="SSF56112">
    <property type="entry name" value="Protein kinase-like (PK-like)"/>
    <property type="match status" value="1"/>
</dbReference>
<feature type="compositionally biased region" description="Polar residues" evidence="8">
    <location>
        <begin position="282"/>
        <end position="294"/>
    </location>
</feature>
<dbReference type="Pfam" id="PF00069">
    <property type="entry name" value="Pkinase"/>
    <property type="match status" value="1"/>
</dbReference>
<dbReference type="Proteomes" id="UP000707731">
    <property type="component" value="Unassembled WGS sequence"/>
</dbReference>
<gene>
    <name evidence="10" type="ORF">IU449_13530</name>
</gene>
<dbReference type="PROSITE" id="PS00108">
    <property type="entry name" value="PROTEIN_KINASE_ST"/>
    <property type="match status" value="1"/>
</dbReference>
<evidence type="ECO:0000256" key="6">
    <source>
        <dbReference type="ARBA" id="ARBA00022840"/>
    </source>
</evidence>
<feature type="domain" description="Protein kinase" evidence="9">
    <location>
        <begin position="6"/>
        <end position="262"/>
    </location>
</feature>
<name>A0ABS0DAP9_9NOCA</name>
<evidence type="ECO:0000313" key="10">
    <source>
        <dbReference type="EMBL" id="MBF6355552.1"/>
    </source>
</evidence>
<dbReference type="EMBL" id="JADLQN010000001">
    <property type="protein sequence ID" value="MBF6355552.1"/>
    <property type="molecule type" value="Genomic_DNA"/>
</dbReference>
<evidence type="ECO:0000256" key="3">
    <source>
        <dbReference type="ARBA" id="ARBA00022679"/>
    </source>
</evidence>
<evidence type="ECO:0000256" key="2">
    <source>
        <dbReference type="ARBA" id="ARBA00022527"/>
    </source>
</evidence>
<dbReference type="SMART" id="SM00220">
    <property type="entry name" value="S_TKc"/>
    <property type="match status" value="1"/>
</dbReference>
<keyword evidence="6 7" id="KW-0067">ATP-binding</keyword>
<dbReference type="Gene3D" id="1.10.510.10">
    <property type="entry name" value="Transferase(Phosphotransferase) domain 1"/>
    <property type="match status" value="1"/>
</dbReference>
<evidence type="ECO:0000256" key="4">
    <source>
        <dbReference type="ARBA" id="ARBA00022741"/>
    </source>
</evidence>
<keyword evidence="4 7" id="KW-0547">Nucleotide-binding</keyword>
<sequence length="596" mass="61830">MVDGRFELLEPLGSGGMGTVWRAYDVALHREVALKEVRPADPESSAGAPGVQRERVLREARALARIGHPNVVAVHHIVESPPPGHPWIVMELVRGRSLSDRLADGPITPQEAALIGRGILAGLRAAHQVGVLHRDIKPANVLLREDGSPVLTDFGIAALHDATGLTGTGNLVGSLDYIAPERLAGQEGNPASDLWSLGLLLFVAVEGYHPMRRDTTVATLAAVLQGTVPAPRRAGSLTPVLQAVLVPQPERRPSTEELDLLLTRVITVPDRPWPGPSPAISGPQSLSAGQSTDFDPSLSGPYPVTPGPYSAQSGPRPVSTSPESTPYPSAPGYASPGYTGPSGGHPAGLPGYVAPPPYPAPPGRSPAGRSALPPVARIGLAAAGSLAVVVLVTAVVLLRPGATETSAGGTTTTTGGIVVPGGTATTEPPGTGGVQITATNSTGSPNTADLLTPDGVRAAVTALGQLTGGTEFTEFTVYPNYVNASAPVATQPRLYDEYSYRNGVATREGAGGELDDDDATIRLDSIDWNVLPALFATANAELGVPNPTLRYLIVEPAWTFNDDKPTLLVYLTDDYGGAYLAANLDGSLVTMYPRGR</sequence>
<accession>A0ABS0DAP9</accession>
<feature type="region of interest" description="Disordered" evidence="8">
    <location>
        <begin position="405"/>
        <end position="430"/>
    </location>
</feature>
<proteinExistence type="predicted"/>
<keyword evidence="11" id="KW-1185">Reference proteome</keyword>
<dbReference type="CDD" id="cd14014">
    <property type="entry name" value="STKc_PknB_like"/>
    <property type="match status" value="1"/>
</dbReference>
<dbReference type="PANTHER" id="PTHR43289:SF6">
    <property type="entry name" value="SERINE_THREONINE-PROTEIN KINASE NEKL-3"/>
    <property type="match status" value="1"/>
</dbReference>
<keyword evidence="5 10" id="KW-0418">Kinase</keyword>
<dbReference type="InterPro" id="IPR011009">
    <property type="entry name" value="Kinase-like_dom_sf"/>
</dbReference>
<dbReference type="InterPro" id="IPR008271">
    <property type="entry name" value="Ser/Thr_kinase_AS"/>
</dbReference>
<reference evidence="10 11" key="1">
    <citation type="submission" date="2020-10" db="EMBL/GenBank/DDBJ databases">
        <title>Identification of Nocardia species via Next-generation sequencing and recognition of intraspecies genetic diversity.</title>
        <authorList>
            <person name="Li P."/>
            <person name="Li P."/>
            <person name="Lu B."/>
        </authorList>
    </citation>
    <scope>NUCLEOTIDE SEQUENCE [LARGE SCALE GENOMIC DNA]</scope>
    <source>
        <strain evidence="10 11">BJ06-0143</strain>
    </source>
</reference>
<feature type="binding site" evidence="7">
    <location>
        <position position="35"/>
    </location>
    <ligand>
        <name>ATP</name>
        <dbReference type="ChEBI" id="CHEBI:30616"/>
    </ligand>
</feature>
<protein>
    <recommendedName>
        <fullName evidence="1">non-specific serine/threonine protein kinase</fullName>
        <ecNumber evidence="1">2.7.11.1</ecNumber>
    </recommendedName>
</protein>
<dbReference type="InterPro" id="IPR017441">
    <property type="entry name" value="Protein_kinase_ATP_BS"/>
</dbReference>
<dbReference type="InterPro" id="IPR000719">
    <property type="entry name" value="Prot_kinase_dom"/>
</dbReference>
<dbReference type="PANTHER" id="PTHR43289">
    <property type="entry name" value="MITOGEN-ACTIVATED PROTEIN KINASE KINASE KINASE 20-RELATED"/>
    <property type="match status" value="1"/>
</dbReference>
<evidence type="ECO:0000256" key="8">
    <source>
        <dbReference type="SAM" id="MobiDB-lite"/>
    </source>
</evidence>
<evidence type="ECO:0000259" key="9">
    <source>
        <dbReference type="PROSITE" id="PS50011"/>
    </source>
</evidence>
<comment type="caution">
    <text evidence="10">The sequence shown here is derived from an EMBL/GenBank/DDBJ whole genome shotgun (WGS) entry which is preliminary data.</text>
</comment>
<evidence type="ECO:0000256" key="7">
    <source>
        <dbReference type="PROSITE-ProRule" id="PRU10141"/>
    </source>
</evidence>
<dbReference type="GO" id="GO:0016301">
    <property type="term" value="F:kinase activity"/>
    <property type="evidence" value="ECO:0007669"/>
    <property type="project" value="UniProtKB-KW"/>
</dbReference>
<evidence type="ECO:0000256" key="1">
    <source>
        <dbReference type="ARBA" id="ARBA00012513"/>
    </source>
</evidence>
<dbReference type="EC" id="2.7.11.1" evidence="1"/>
<dbReference type="PROSITE" id="PS50011">
    <property type="entry name" value="PROTEIN_KINASE_DOM"/>
    <property type="match status" value="1"/>
</dbReference>
<feature type="compositionally biased region" description="Polar residues" evidence="8">
    <location>
        <begin position="310"/>
        <end position="327"/>
    </location>
</feature>
<feature type="compositionally biased region" description="Low complexity" evidence="8">
    <location>
        <begin position="405"/>
        <end position="429"/>
    </location>
</feature>
<keyword evidence="2" id="KW-0723">Serine/threonine-protein kinase</keyword>
<feature type="compositionally biased region" description="Pro residues" evidence="8">
    <location>
        <begin position="353"/>
        <end position="364"/>
    </location>
</feature>
<organism evidence="10 11">
    <name type="scientific">Nocardia higoensis</name>
    <dbReference type="NCBI Taxonomy" id="228599"/>
    <lineage>
        <taxon>Bacteria</taxon>
        <taxon>Bacillati</taxon>
        <taxon>Actinomycetota</taxon>
        <taxon>Actinomycetes</taxon>
        <taxon>Mycobacteriales</taxon>
        <taxon>Nocardiaceae</taxon>
        <taxon>Nocardia</taxon>
    </lineage>
</organism>
<evidence type="ECO:0000256" key="5">
    <source>
        <dbReference type="ARBA" id="ARBA00022777"/>
    </source>
</evidence>
<keyword evidence="3" id="KW-0808">Transferase</keyword>
<evidence type="ECO:0000313" key="11">
    <source>
        <dbReference type="Proteomes" id="UP000707731"/>
    </source>
</evidence>
<dbReference type="PROSITE" id="PS00107">
    <property type="entry name" value="PROTEIN_KINASE_ATP"/>
    <property type="match status" value="1"/>
</dbReference>
<feature type="region of interest" description="Disordered" evidence="8">
    <location>
        <begin position="271"/>
        <end position="368"/>
    </location>
</feature>